<dbReference type="Gene3D" id="1.10.10.10">
    <property type="entry name" value="Winged helix-like DNA-binding domain superfamily/Winged helix DNA-binding domain"/>
    <property type="match status" value="1"/>
</dbReference>
<dbReference type="SUPFAM" id="SSF46785">
    <property type="entry name" value="Winged helix' DNA-binding domain"/>
    <property type="match status" value="1"/>
</dbReference>
<keyword evidence="1" id="KW-0805">Transcription regulation</keyword>
<dbReference type="InterPro" id="IPR000835">
    <property type="entry name" value="HTH_MarR-typ"/>
</dbReference>
<dbReference type="PROSITE" id="PS50995">
    <property type="entry name" value="HTH_MARR_2"/>
    <property type="match status" value="1"/>
</dbReference>
<protein>
    <submittedName>
        <fullName evidence="5">MarR family transcriptional regulator</fullName>
    </submittedName>
</protein>
<accession>A0A844YVZ0</accession>
<comment type="caution">
    <text evidence="5">The sequence shown here is derived from an EMBL/GenBank/DDBJ whole genome shotgun (WGS) entry which is preliminary data.</text>
</comment>
<evidence type="ECO:0000313" key="6">
    <source>
        <dbReference type="Proteomes" id="UP000466966"/>
    </source>
</evidence>
<dbReference type="Pfam" id="PF12802">
    <property type="entry name" value="MarR_2"/>
    <property type="match status" value="1"/>
</dbReference>
<dbReference type="EMBL" id="WTYV01000002">
    <property type="protein sequence ID" value="MXO71180.1"/>
    <property type="molecule type" value="Genomic_DNA"/>
</dbReference>
<dbReference type="GO" id="GO:0003700">
    <property type="term" value="F:DNA-binding transcription factor activity"/>
    <property type="evidence" value="ECO:0007669"/>
    <property type="project" value="InterPro"/>
</dbReference>
<feature type="domain" description="HTH marR-type" evidence="4">
    <location>
        <begin position="1"/>
        <end position="139"/>
    </location>
</feature>
<dbReference type="InterPro" id="IPR036388">
    <property type="entry name" value="WH-like_DNA-bd_sf"/>
</dbReference>
<dbReference type="InterPro" id="IPR039422">
    <property type="entry name" value="MarR/SlyA-like"/>
</dbReference>
<dbReference type="PANTHER" id="PTHR33164">
    <property type="entry name" value="TRANSCRIPTIONAL REGULATOR, MARR FAMILY"/>
    <property type="match status" value="1"/>
</dbReference>
<dbReference type="InterPro" id="IPR023187">
    <property type="entry name" value="Tscrpt_reg_MarR-type_CS"/>
</dbReference>
<dbReference type="GO" id="GO:0003677">
    <property type="term" value="F:DNA binding"/>
    <property type="evidence" value="ECO:0007669"/>
    <property type="project" value="UniProtKB-KW"/>
</dbReference>
<reference evidence="5 6" key="1">
    <citation type="submission" date="2019-12" db="EMBL/GenBank/DDBJ databases">
        <title>Genomic-based taxomic classification of the family Erythrobacteraceae.</title>
        <authorList>
            <person name="Xu L."/>
        </authorList>
    </citation>
    <scope>NUCLEOTIDE SEQUENCE [LARGE SCALE GENOMIC DNA]</scope>
    <source>
        <strain evidence="5 6">M0322</strain>
    </source>
</reference>
<dbReference type="Proteomes" id="UP000466966">
    <property type="component" value="Unassembled WGS sequence"/>
</dbReference>
<evidence type="ECO:0000313" key="5">
    <source>
        <dbReference type="EMBL" id="MXO71180.1"/>
    </source>
</evidence>
<dbReference type="AlphaFoldDB" id="A0A844YVZ0"/>
<dbReference type="SMART" id="SM00347">
    <property type="entry name" value="HTH_MARR"/>
    <property type="match status" value="1"/>
</dbReference>
<evidence type="ECO:0000256" key="1">
    <source>
        <dbReference type="ARBA" id="ARBA00023015"/>
    </source>
</evidence>
<evidence type="ECO:0000256" key="2">
    <source>
        <dbReference type="ARBA" id="ARBA00023125"/>
    </source>
</evidence>
<sequence length="148" mass="15450">MDWGILGGSIGPRVRLLRNTLNAGSLVQSEPYGLPTGSLTVMALIAANPGCSQVQLAALAGITGPSLVGIIAELEERGLLSRERDSADRRRNMVVLTAAGRQTMEALFATVTEIEKPVRDALGPQDMAMLIALLDRAIGALGARGSAD</sequence>
<dbReference type="PANTHER" id="PTHR33164:SF13">
    <property type="entry name" value="4-HYDROXYPHENYLACETATE CATABOLISM PROTEIN"/>
    <property type="match status" value="1"/>
</dbReference>
<name>A0A844YVZ0_9SPHN</name>
<dbReference type="PRINTS" id="PR00598">
    <property type="entry name" value="HTHMARR"/>
</dbReference>
<evidence type="ECO:0000256" key="3">
    <source>
        <dbReference type="ARBA" id="ARBA00023163"/>
    </source>
</evidence>
<gene>
    <name evidence="5" type="ORF">GRI99_05950</name>
</gene>
<dbReference type="GO" id="GO:0006950">
    <property type="term" value="P:response to stress"/>
    <property type="evidence" value="ECO:0007669"/>
    <property type="project" value="TreeGrafter"/>
</dbReference>
<keyword evidence="2" id="KW-0238">DNA-binding</keyword>
<dbReference type="PROSITE" id="PS01117">
    <property type="entry name" value="HTH_MARR_1"/>
    <property type="match status" value="1"/>
</dbReference>
<organism evidence="5 6">
    <name type="scientific">Alteraurantiacibacter buctensis</name>
    <dbReference type="NCBI Taxonomy" id="1503981"/>
    <lineage>
        <taxon>Bacteria</taxon>
        <taxon>Pseudomonadati</taxon>
        <taxon>Pseudomonadota</taxon>
        <taxon>Alphaproteobacteria</taxon>
        <taxon>Sphingomonadales</taxon>
        <taxon>Erythrobacteraceae</taxon>
        <taxon>Alteraurantiacibacter</taxon>
    </lineage>
</organism>
<keyword evidence="6" id="KW-1185">Reference proteome</keyword>
<dbReference type="OrthoDB" id="8228089at2"/>
<dbReference type="RefSeq" id="WP_160771122.1">
    <property type="nucleotide sequence ID" value="NZ_WTYV01000002.1"/>
</dbReference>
<proteinExistence type="predicted"/>
<dbReference type="InterPro" id="IPR036390">
    <property type="entry name" value="WH_DNA-bd_sf"/>
</dbReference>
<evidence type="ECO:0000259" key="4">
    <source>
        <dbReference type="PROSITE" id="PS50995"/>
    </source>
</evidence>
<keyword evidence="3" id="KW-0804">Transcription</keyword>